<sequence>MTASWLLMPKSLFESPVLQIIPASMERGMTSLGLTGFKTQKFFKVFD</sequence>
<dbReference type="AlphaFoldDB" id="A0A0E9QDL1"/>
<reference evidence="1" key="1">
    <citation type="submission" date="2014-11" db="EMBL/GenBank/DDBJ databases">
        <authorList>
            <person name="Amaro Gonzalez C."/>
        </authorList>
    </citation>
    <scope>NUCLEOTIDE SEQUENCE</scope>
</reference>
<evidence type="ECO:0000313" key="1">
    <source>
        <dbReference type="EMBL" id="JAH14597.1"/>
    </source>
</evidence>
<proteinExistence type="predicted"/>
<reference evidence="1" key="2">
    <citation type="journal article" date="2015" name="Fish Shellfish Immunol.">
        <title>Early steps in the European eel (Anguilla anguilla)-Vibrio vulnificus interaction in the gills: Role of the RtxA13 toxin.</title>
        <authorList>
            <person name="Callol A."/>
            <person name="Pajuelo D."/>
            <person name="Ebbesson L."/>
            <person name="Teles M."/>
            <person name="MacKenzie S."/>
            <person name="Amaro C."/>
        </authorList>
    </citation>
    <scope>NUCLEOTIDE SEQUENCE</scope>
</reference>
<name>A0A0E9QDL1_ANGAN</name>
<organism evidence="1">
    <name type="scientific">Anguilla anguilla</name>
    <name type="common">European freshwater eel</name>
    <name type="synonym">Muraena anguilla</name>
    <dbReference type="NCBI Taxonomy" id="7936"/>
    <lineage>
        <taxon>Eukaryota</taxon>
        <taxon>Metazoa</taxon>
        <taxon>Chordata</taxon>
        <taxon>Craniata</taxon>
        <taxon>Vertebrata</taxon>
        <taxon>Euteleostomi</taxon>
        <taxon>Actinopterygii</taxon>
        <taxon>Neopterygii</taxon>
        <taxon>Teleostei</taxon>
        <taxon>Anguilliformes</taxon>
        <taxon>Anguillidae</taxon>
        <taxon>Anguilla</taxon>
    </lineage>
</organism>
<dbReference type="EMBL" id="GBXM01093980">
    <property type="protein sequence ID" value="JAH14597.1"/>
    <property type="molecule type" value="Transcribed_RNA"/>
</dbReference>
<protein>
    <submittedName>
        <fullName evidence="1">Uncharacterized protein</fullName>
    </submittedName>
</protein>
<accession>A0A0E9QDL1</accession>